<organism evidence="5 6">
    <name type="scientific">Camellia sinensis var. sinensis</name>
    <name type="common">China tea</name>
    <dbReference type="NCBI Taxonomy" id="542762"/>
    <lineage>
        <taxon>Eukaryota</taxon>
        <taxon>Viridiplantae</taxon>
        <taxon>Streptophyta</taxon>
        <taxon>Embryophyta</taxon>
        <taxon>Tracheophyta</taxon>
        <taxon>Spermatophyta</taxon>
        <taxon>Magnoliopsida</taxon>
        <taxon>eudicotyledons</taxon>
        <taxon>Gunneridae</taxon>
        <taxon>Pentapetalae</taxon>
        <taxon>asterids</taxon>
        <taxon>Ericales</taxon>
        <taxon>Theaceae</taxon>
        <taxon>Camellia</taxon>
    </lineage>
</organism>
<dbReference type="STRING" id="542762.A0A4S4DZ22"/>
<dbReference type="PANTHER" id="PTHR32054">
    <property type="entry name" value="HEAVY CHAIN, PUTATIVE, EXPRESSED-RELATED-RELATED"/>
    <property type="match status" value="1"/>
</dbReference>
<evidence type="ECO:0000313" key="6">
    <source>
        <dbReference type="Proteomes" id="UP000306102"/>
    </source>
</evidence>
<dbReference type="AlphaFoldDB" id="A0A4S4DZ22"/>
<evidence type="ECO:0000256" key="1">
    <source>
        <dbReference type="ARBA" id="ARBA00005485"/>
    </source>
</evidence>
<evidence type="ECO:0000313" key="5">
    <source>
        <dbReference type="EMBL" id="THG08738.1"/>
    </source>
</evidence>
<feature type="compositionally biased region" description="Polar residues" evidence="4">
    <location>
        <begin position="30"/>
        <end position="41"/>
    </location>
</feature>
<comment type="caution">
    <text evidence="5">The sequence shown here is derived from an EMBL/GenBank/DDBJ whole genome shotgun (WGS) entry which is preliminary data.</text>
</comment>
<feature type="compositionally biased region" description="Polar residues" evidence="4">
    <location>
        <begin position="598"/>
        <end position="608"/>
    </location>
</feature>
<evidence type="ECO:0000256" key="4">
    <source>
        <dbReference type="SAM" id="MobiDB-lite"/>
    </source>
</evidence>
<dbReference type="EMBL" id="SDRB02009105">
    <property type="protein sequence ID" value="THG08738.1"/>
    <property type="molecule type" value="Genomic_DNA"/>
</dbReference>
<dbReference type="PANTHER" id="PTHR32054:SF3">
    <property type="entry name" value="HEAVY CHAIN, PUTATIVE, EXPRESSED-RELATED"/>
    <property type="match status" value="1"/>
</dbReference>
<dbReference type="GO" id="GO:0009903">
    <property type="term" value="P:chloroplast avoidance movement"/>
    <property type="evidence" value="ECO:0007669"/>
    <property type="project" value="TreeGrafter"/>
</dbReference>
<feature type="compositionally biased region" description="Polar residues" evidence="4">
    <location>
        <begin position="7"/>
        <end position="18"/>
    </location>
</feature>
<evidence type="ECO:0008006" key="7">
    <source>
        <dbReference type="Google" id="ProtNLM"/>
    </source>
</evidence>
<gene>
    <name evidence="5" type="ORF">TEA_027099</name>
</gene>
<comment type="similarity">
    <text evidence="1">Belongs to the WEB family.</text>
</comment>
<dbReference type="InterPro" id="IPR008545">
    <property type="entry name" value="Web"/>
</dbReference>
<dbReference type="Proteomes" id="UP000306102">
    <property type="component" value="Unassembled WGS sequence"/>
</dbReference>
<dbReference type="GO" id="GO:0009904">
    <property type="term" value="P:chloroplast accumulation movement"/>
    <property type="evidence" value="ECO:0007669"/>
    <property type="project" value="TreeGrafter"/>
</dbReference>
<accession>A0A4S4DZ22</accession>
<evidence type="ECO:0000256" key="2">
    <source>
        <dbReference type="ARBA" id="ARBA00023054"/>
    </source>
</evidence>
<feature type="region of interest" description="Disordered" evidence="4">
    <location>
        <begin position="1"/>
        <end position="48"/>
    </location>
</feature>
<feature type="region of interest" description="Disordered" evidence="4">
    <location>
        <begin position="485"/>
        <end position="557"/>
    </location>
</feature>
<feature type="compositionally biased region" description="Basic and acidic residues" evidence="4">
    <location>
        <begin position="498"/>
        <end position="538"/>
    </location>
</feature>
<sequence>MFGFSIRTRQNATNSPSAVGTPKTVGLGSPKTTETPRSLSSPRADVGEIDTRAPFQSVKAAVSLFGEVASPKAAPPPVVKKFKTAEERVLEKETQLHLTLKELDYFKQLLRSADATKIQAQRELVKANRTLQELTGKLEIASESKQAAIAGTEAAKNRAKQLEEVAKTSKAQIDVDSWKQDVDSEREQYKASAAELIAAKQELTSIRQDFDKALEIKLASFQEGADAQHATKVYKRSVQNELSKEIATMRETLSQVKVATRQAQEEQAKSISDKEACLQSHRTAMAEVERKILWLKEEEFEFELSGNLEEKLEETTEAIQVLREQLTNVRESDLESIRAVNSELEDAKNALETVLREERSLRSLVDSLQRELGEVRRDLLEMKRNEAQSESAAENLRVELETSKVELQEALAAERKRGNNCDDMCLTIQQLLSETENARREAEEKKKSTEELKQEAEIARNAAEEIEKELQVALKEAEEAKAMAKLASDQIHTSSCSDDAHARKSDSKDKIKLSVEDYKSLSRKAKDSENLAEEKVEEAMAEVEASNAREKETVKRLEESLKEMENIKAATEEALKKAEMDDTAKQVVEGELQKWRQHTQQNEVGETSNSREESEV</sequence>
<dbReference type="GO" id="GO:0005829">
    <property type="term" value="C:cytosol"/>
    <property type="evidence" value="ECO:0007669"/>
    <property type="project" value="TreeGrafter"/>
</dbReference>
<feature type="compositionally biased region" description="Basic and acidic residues" evidence="4">
    <location>
        <begin position="547"/>
        <end position="557"/>
    </location>
</feature>
<feature type="region of interest" description="Disordered" evidence="4">
    <location>
        <begin position="575"/>
        <end position="616"/>
    </location>
</feature>
<name>A0A4S4DZ22_CAMSN</name>
<feature type="compositionally biased region" description="Basic and acidic residues" evidence="4">
    <location>
        <begin position="575"/>
        <end position="584"/>
    </location>
</feature>
<keyword evidence="2 3" id="KW-0175">Coiled coil</keyword>
<feature type="coiled-coil region" evidence="3">
    <location>
        <begin position="110"/>
        <end position="202"/>
    </location>
</feature>
<proteinExistence type="inferred from homology"/>
<dbReference type="Pfam" id="PF05701">
    <property type="entry name" value="WEMBL"/>
    <property type="match status" value="1"/>
</dbReference>
<keyword evidence="6" id="KW-1185">Reference proteome</keyword>
<reference evidence="5 6" key="1">
    <citation type="journal article" date="2018" name="Proc. Natl. Acad. Sci. U.S.A.">
        <title>Draft genome sequence of Camellia sinensis var. sinensis provides insights into the evolution of the tea genome and tea quality.</title>
        <authorList>
            <person name="Wei C."/>
            <person name="Yang H."/>
            <person name="Wang S."/>
            <person name="Zhao J."/>
            <person name="Liu C."/>
            <person name="Gao L."/>
            <person name="Xia E."/>
            <person name="Lu Y."/>
            <person name="Tai Y."/>
            <person name="She G."/>
            <person name="Sun J."/>
            <person name="Cao H."/>
            <person name="Tong W."/>
            <person name="Gao Q."/>
            <person name="Li Y."/>
            <person name="Deng W."/>
            <person name="Jiang X."/>
            <person name="Wang W."/>
            <person name="Chen Q."/>
            <person name="Zhang S."/>
            <person name="Li H."/>
            <person name="Wu J."/>
            <person name="Wang P."/>
            <person name="Li P."/>
            <person name="Shi C."/>
            <person name="Zheng F."/>
            <person name="Jian J."/>
            <person name="Huang B."/>
            <person name="Shan D."/>
            <person name="Shi M."/>
            <person name="Fang C."/>
            <person name="Yue Y."/>
            <person name="Li F."/>
            <person name="Li D."/>
            <person name="Wei S."/>
            <person name="Han B."/>
            <person name="Jiang C."/>
            <person name="Yin Y."/>
            <person name="Xia T."/>
            <person name="Zhang Z."/>
            <person name="Bennetzen J.L."/>
            <person name="Zhao S."/>
            <person name="Wan X."/>
        </authorList>
    </citation>
    <scope>NUCLEOTIDE SEQUENCE [LARGE SCALE GENOMIC DNA]</scope>
    <source>
        <strain evidence="6">cv. Shuchazao</strain>
        <tissue evidence="5">Leaf</tissue>
    </source>
</reference>
<protein>
    <recommendedName>
        <fullName evidence="7">WEB family protein</fullName>
    </recommendedName>
</protein>
<evidence type="ECO:0000256" key="3">
    <source>
        <dbReference type="SAM" id="Coils"/>
    </source>
</evidence>